<evidence type="ECO:0000259" key="2">
    <source>
        <dbReference type="PROSITE" id="PS51096"/>
    </source>
</evidence>
<dbReference type="AlphaFoldDB" id="A0A0J8GGQ6"/>
<dbReference type="PANTHER" id="PTHR33799:SF1">
    <property type="entry name" value="PTS SYSTEM MANNOSE-SPECIFIC EIIAB COMPONENT-RELATED"/>
    <property type="match status" value="1"/>
</dbReference>
<keyword evidence="4" id="KW-1185">Reference proteome</keyword>
<dbReference type="InterPro" id="IPR004701">
    <property type="entry name" value="PTS_EIIA_man-typ"/>
</dbReference>
<proteinExistence type="predicted"/>
<evidence type="ECO:0000313" key="4">
    <source>
        <dbReference type="Proteomes" id="UP000052258"/>
    </source>
</evidence>
<gene>
    <name evidence="3" type="ORF">X560_1477</name>
</gene>
<dbReference type="SUPFAM" id="SSF53062">
    <property type="entry name" value="PTS system fructose IIA component-like"/>
    <property type="match status" value="1"/>
</dbReference>
<dbReference type="GO" id="GO:0016020">
    <property type="term" value="C:membrane"/>
    <property type="evidence" value="ECO:0007669"/>
    <property type="project" value="InterPro"/>
</dbReference>
<dbReference type="InterPro" id="IPR036662">
    <property type="entry name" value="PTS_EIIA_man-typ_sf"/>
</dbReference>
<dbReference type="PROSITE" id="PS51096">
    <property type="entry name" value="PTS_EIIA_TYPE_4"/>
    <property type="match status" value="1"/>
</dbReference>
<comment type="caution">
    <text evidence="3">The sequence shown here is derived from an EMBL/GenBank/DDBJ whole genome shotgun (WGS) entry which is preliminary data.</text>
</comment>
<dbReference type="PANTHER" id="PTHR33799">
    <property type="entry name" value="PTS PERMEASE-RELATED-RELATED"/>
    <property type="match status" value="1"/>
</dbReference>
<dbReference type="OrthoDB" id="9799827at2"/>
<name>A0A0J8GGQ6_9LIST</name>
<organism evidence="3 4">
    <name type="scientific">Listeria fleischmannii 1991</name>
    <dbReference type="NCBI Taxonomy" id="1430899"/>
    <lineage>
        <taxon>Bacteria</taxon>
        <taxon>Bacillati</taxon>
        <taxon>Bacillota</taxon>
        <taxon>Bacilli</taxon>
        <taxon>Bacillales</taxon>
        <taxon>Listeriaceae</taxon>
        <taxon>Listeria</taxon>
    </lineage>
</organism>
<evidence type="ECO:0000256" key="1">
    <source>
        <dbReference type="ARBA" id="ARBA00022679"/>
    </source>
</evidence>
<dbReference type="PATRIC" id="fig|1430899.3.peg.1234"/>
<sequence>MAYILAGHGQYAVAIKESCQMITGQTELFHAVSFTEDMSVENVSGTYRQICEENNVSAVIVDFIGGTPANAALIVQTEFPDVAIVSGLSLSLALQLSLGESTDSAIHGAKEMLTIVQPKNQFLVQSDEGEEEE</sequence>
<protein>
    <submittedName>
        <fullName evidence="3">PTS system fructose family transporter subunit IIA</fullName>
    </submittedName>
</protein>
<dbReference type="GO" id="GO:0009401">
    <property type="term" value="P:phosphoenolpyruvate-dependent sugar phosphotransferase system"/>
    <property type="evidence" value="ECO:0007669"/>
    <property type="project" value="InterPro"/>
</dbReference>
<evidence type="ECO:0000313" key="3">
    <source>
        <dbReference type="EMBL" id="KMT59923.1"/>
    </source>
</evidence>
<feature type="domain" description="PTS EIIA type-4" evidence="2">
    <location>
        <begin position="1"/>
        <end position="123"/>
    </location>
</feature>
<dbReference type="Gene3D" id="3.40.50.510">
    <property type="entry name" value="Phosphotransferase system, mannose-type IIA component"/>
    <property type="match status" value="1"/>
</dbReference>
<dbReference type="Proteomes" id="UP000052258">
    <property type="component" value="Unassembled WGS sequence"/>
</dbReference>
<dbReference type="EMBL" id="AZHO01000012">
    <property type="protein sequence ID" value="KMT59923.1"/>
    <property type="molecule type" value="Genomic_DNA"/>
</dbReference>
<keyword evidence="1" id="KW-0808">Transferase</keyword>
<dbReference type="RefSeq" id="WP_059140007.1">
    <property type="nucleotide sequence ID" value="NZ_KQ130614.1"/>
</dbReference>
<dbReference type="InterPro" id="IPR051471">
    <property type="entry name" value="Bacterial_PTS_sugar_comp"/>
</dbReference>
<reference evidence="3 4" key="1">
    <citation type="journal article" date="2015" name="Genome Biol. Evol.">
        <title>Comparative Genomics of Listeria Sensu Lato: Genus-Wide Differences in Evolutionary Dynamics and the Progressive Gain of Complex, Potentially Pathogenicity-Related Traits through Lateral Gene Transfer.</title>
        <authorList>
            <person name="Chiara M."/>
            <person name="Caruso M."/>
            <person name="D'Erchia A.M."/>
            <person name="Manzari C."/>
            <person name="Fraccalvieri R."/>
            <person name="Goffredo E."/>
            <person name="Latorre L."/>
            <person name="Miccolupo A."/>
            <person name="Padalino I."/>
            <person name="Santagada G."/>
            <person name="Chiocco D."/>
            <person name="Pesole G."/>
            <person name="Horner D.S."/>
            <person name="Parisi A."/>
        </authorList>
    </citation>
    <scope>NUCLEOTIDE SEQUENCE [LARGE SCALE GENOMIC DNA]</scope>
    <source>
        <strain evidence="3 4">1991</strain>
    </source>
</reference>
<dbReference type="Pfam" id="PF03610">
    <property type="entry name" value="EIIA-man"/>
    <property type="match status" value="1"/>
</dbReference>
<dbReference type="GO" id="GO:0016740">
    <property type="term" value="F:transferase activity"/>
    <property type="evidence" value="ECO:0007669"/>
    <property type="project" value="UniProtKB-KW"/>
</dbReference>
<accession>A0A0J8GGQ6</accession>